<sequence>MRTPKSTQLPCGSAPFGSSGPITAVNTQVRWGINNGLWVLGAATPAEYLRKIADYTLERIAAQIQAPTLIPDAEPGIGVSNNLP</sequence>
<organism evidence="1 2">
    <name type="scientific">Kribbella orskensis</name>
    <dbReference type="NCBI Taxonomy" id="2512216"/>
    <lineage>
        <taxon>Bacteria</taxon>
        <taxon>Bacillati</taxon>
        <taxon>Actinomycetota</taxon>
        <taxon>Actinomycetes</taxon>
        <taxon>Propionibacteriales</taxon>
        <taxon>Kribbellaceae</taxon>
        <taxon>Kribbella</taxon>
    </lineage>
</organism>
<evidence type="ECO:0000313" key="1">
    <source>
        <dbReference type="EMBL" id="TCO12187.1"/>
    </source>
</evidence>
<comment type="caution">
    <text evidence="1">The sequence shown here is derived from an EMBL/GenBank/DDBJ whole genome shotgun (WGS) entry which is preliminary data.</text>
</comment>
<protein>
    <submittedName>
        <fullName evidence="1">Uncharacterized protein</fullName>
    </submittedName>
</protein>
<evidence type="ECO:0000313" key="2">
    <source>
        <dbReference type="Proteomes" id="UP000295818"/>
    </source>
</evidence>
<dbReference type="Proteomes" id="UP000295818">
    <property type="component" value="Unassembled WGS sequence"/>
</dbReference>
<keyword evidence="2" id="KW-1185">Reference proteome</keyword>
<dbReference type="EMBL" id="SLWM01000027">
    <property type="protein sequence ID" value="TCO12187.1"/>
    <property type="molecule type" value="Genomic_DNA"/>
</dbReference>
<proteinExistence type="predicted"/>
<dbReference type="RefSeq" id="WP_132195531.1">
    <property type="nucleotide sequence ID" value="NZ_SLWM01000027.1"/>
</dbReference>
<accession>A0ABY2B920</accession>
<gene>
    <name evidence="1" type="ORF">EV644_12778</name>
</gene>
<name>A0ABY2B920_9ACTN</name>
<reference evidence="1 2" key="1">
    <citation type="journal article" date="2015" name="Stand. Genomic Sci.">
        <title>Genomic Encyclopedia of Bacterial and Archaeal Type Strains, Phase III: the genomes of soil and plant-associated and newly described type strains.</title>
        <authorList>
            <person name="Whitman W.B."/>
            <person name="Woyke T."/>
            <person name="Klenk H.P."/>
            <person name="Zhou Y."/>
            <person name="Lilburn T.G."/>
            <person name="Beck B.J."/>
            <person name="De Vos P."/>
            <person name="Vandamme P."/>
            <person name="Eisen J.A."/>
            <person name="Garrity G."/>
            <person name="Hugenholtz P."/>
            <person name="Kyrpides N.C."/>
        </authorList>
    </citation>
    <scope>NUCLEOTIDE SEQUENCE [LARGE SCALE GENOMIC DNA]</scope>
    <source>
        <strain evidence="1 2">VKM Ac-2538</strain>
    </source>
</reference>